<evidence type="ECO:0000259" key="5">
    <source>
        <dbReference type="PROSITE" id="PS50075"/>
    </source>
</evidence>
<dbReference type="PANTHER" id="PTHR43272">
    <property type="entry name" value="LONG-CHAIN-FATTY-ACID--COA LIGASE"/>
    <property type="match status" value="1"/>
</dbReference>
<evidence type="ECO:0000256" key="1">
    <source>
        <dbReference type="ARBA" id="ARBA00022450"/>
    </source>
</evidence>
<dbReference type="NCBIfam" id="TIGR01746">
    <property type="entry name" value="Thioester-redct"/>
    <property type="match status" value="1"/>
</dbReference>
<dbReference type="SMART" id="SM00823">
    <property type="entry name" value="PKS_PP"/>
    <property type="match status" value="1"/>
</dbReference>
<dbReference type="InterPro" id="IPR042099">
    <property type="entry name" value="ANL_N_sf"/>
</dbReference>
<dbReference type="Pfam" id="PF07993">
    <property type="entry name" value="NAD_binding_4"/>
    <property type="match status" value="1"/>
</dbReference>
<dbReference type="InterPro" id="IPR013120">
    <property type="entry name" value="FAR_NAD-bd"/>
</dbReference>
<reference evidence="6 7" key="1">
    <citation type="journal article" date="2024" name="Nat. Commun.">
        <title>Phylogenomics reveals the evolutionary origins of lichenization in chlorophyte algae.</title>
        <authorList>
            <person name="Puginier C."/>
            <person name="Libourel C."/>
            <person name="Otte J."/>
            <person name="Skaloud P."/>
            <person name="Haon M."/>
            <person name="Grisel S."/>
            <person name="Petersen M."/>
            <person name="Berrin J.G."/>
            <person name="Delaux P.M."/>
            <person name="Dal Grande F."/>
            <person name="Keller J."/>
        </authorList>
    </citation>
    <scope>NUCLEOTIDE SEQUENCE [LARGE SCALE GENOMIC DNA]</scope>
    <source>
        <strain evidence="6 7">SAG 216-7</strain>
    </source>
</reference>
<evidence type="ECO:0000256" key="3">
    <source>
        <dbReference type="ARBA" id="ARBA00022741"/>
    </source>
</evidence>
<dbReference type="InterPro" id="IPR020806">
    <property type="entry name" value="PKS_PP-bd"/>
</dbReference>
<dbReference type="Pfam" id="PF23562">
    <property type="entry name" value="AMP-binding_C_3"/>
    <property type="match status" value="1"/>
</dbReference>
<dbReference type="EMBL" id="JALJOT010000009">
    <property type="protein sequence ID" value="KAK9907335.1"/>
    <property type="molecule type" value="Genomic_DNA"/>
</dbReference>
<feature type="domain" description="Carrier" evidence="5">
    <location>
        <begin position="707"/>
        <end position="784"/>
    </location>
</feature>
<dbReference type="Pfam" id="PF00550">
    <property type="entry name" value="PP-binding"/>
    <property type="match status" value="1"/>
</dbReference>
<protein>
    <recommendedName>
        <fullName evidence="5">Carrier domain-containing protein</fullName>
    </recommendedName>
</protein>
<dbReference type="Gene3D" id="1.10.1200.10">
    <property type="entry name" value="ACP-like"/>
    <property type="match status" value="1"/>
</dbReference>
<keyword evidence="3" id="KW-0547">Nucleotide-binding</keyword>
<sequence length="1236" mass="135871">MHTAHAVPYGAHGQPGNISSLTVLLFTLPTLGNSSFRQGSQEMTENGGLHLVANDGNPQYWDMSHDEGQSSDIVQMRIARARQIMKGDPQLEAAKFDRKVLERITSAGNTSIEIVAAIFKEYASRDLFGACAPGESTFHTVTYAEVWERIQSLVAGWTALGLVRPGDFVGISGFASVDWVVSDLATLHAGGVMVPLPTNILAEDVRAIIDEAEVRCLMISAEELAALAPVIGGCTSVKAVIVMDSSTDAVTSSGAFAEMQANLPAGAKLTTIDEVLAVGRASGKKPALVIPGKDGRPADPLVNLMYTSGSSGRPKGAEYPEHLFCNFLKNPMPTDAPELPTIVLGFLPLNHLMGRMTLLKCLLTGGQTWFVRSTDMSTFFDDLATVRPTEAMFPPRIMNMLHDRFVEQLDRLPPATSEAERAQQRQDLVKRFREVELGGRLFSGTFGSAPAAPDVIQWLEEVLGFPPVNGYGSTEGGMIMLDNKIQRRYVPAHKLVDVPELGYTTKDKPYPRGELRVKTIRMIPGYYKHPEATAELFDEEGFLKTGDVVEQRDEDTFIWLDRVKNIIKLAQGEYVSVSRLEEIYVGNSKLIHQMYIYGNSLRAYLVAVVVPYLENGTETDPAKLKAALRTELDDVARRKALQGYEIPREFIVEMRPFSKENHLLTDSNKPARGQMKKRYQKELEGLYTALEERLRERLRAMKEGKDASVQDRIKQALEVTLGLAEEDMTDVAGRSFAQLGGDSLAAIQFARYVGELCGVNLPVSFVLDHSHSLQAITDRVNELVSGDASAGITFESIHGSDRVNIKASDLKLDRFLSDADKAAAAAAAPASELPTQPTHVLLTGANGFLGRFLLLDLLQRVSDKEGGRVVAIVRGSSDEKAAERLRAGFDSGDAKLLQRYDALSKHLVVYAGDLAQPQLGLSQAVYDSLCAELDTIVHNGALVNHAYSYEQLFEPNVLGSVEVMRMALARRRKELTFISSVGVVGGLDHPLPVTEAEDGPALCDVHPGEGGYAIGYGCSKWAVEVLLKELHARWGVPVKIFRCGMILSHTTYLGQINPTDFFTRLLCGIAYTGIAPKSFYTLPHGPEEHFDGMPIDFVSGVIAATTAAERSGFDTFHVVNPHYTDGVSLDRIVDWVESAGYPVQRIAPYEQWYQQFKAALEALDHTRQQQSPLPIIYQWERPTSGTTGTKYDATQLRKRAAAYTQWKDVPHLDEAFIHQNMRHLTTLRLITPPGKA</sequence>
<dbReference type="CDD" id="cd05235">
    <property type="entry name" value="SDR_e1"/>
    <property type="match status" value="1"/>
</dbReference>
<dbReference type="SUPFAM" id="SSF51735">
    <property type="entry name" value="NAD(P)-binding Rossmann-fold domains"/>
    <property type="match status" value="1"/>
</dbReference>
<dbReference type="InterPro" id="IPR010080">
    <property type="entry name" value="Thioester_reductase-like_dom"/>
</dbReference>
<keyword evidence="4" id="KW-0067">ATP-binding</keyword>
<evidence type="ECO:0000256" key="2">
    <source>
        <dbReference type="ARBA" id="ARBA00022553"/>
    </source>
</evidence>
<dbReference type="PROSITE" id="PS00455">
    <property type="entry name" value="AMP_BINDING"/>
    <property type="match status" value="1"/>
</dbReference>
<keyword evidence="2" id="KW-0597">Phosphoprotein</keyword>
<accession>A0ABR2YKH4</accession>
<dbReference type="InterPro" id="IPR009081">
    <property type="entry name" value="PP-bd_ACP"/>
</dbReference>
<dbReference type="InterPro" id="IPR020845">
    <property type="entry name" value="AMP-binding_CS"/>
</dbReference>
<dbReference type="InterPro" id="IPR036291">
    <property type="entry name" value="NAD(P)-bd_dom_sf"/>
</dbReference>
<organism evidence="6 7">
    <name type="scientific">Coccomyxa subellipsoidea</name>
    <dbReference type="NCBI Taxonomy" id="248742"/>
    <lineage>
        <taxon>Eukaryota</taxon>
        <taxon>Viridiplantae</taxon>
        <taxon>Chlorophyta</taxon>
        <taxon>core chlorophytes</taxon>
        <taxon>Trebouxiophyceae</taxon>
        <taxon>Trebouxiophyceae incertae sedis</taxon>
        <taxon>Coccomyxaceae</taxon>
        <taxon>Coccomyxa</taxon>
    </lineage>
</organism>
<dbReference type="PROSITE" id="PS50075">
    <property type="entry name" value="CARRIER"/>
    <property type="match status" value="1"/>
</dbReference>
<keyword evidence="7" id="KW-1185">Reference proteome</keyword>
<name>A0ABR2YKH4_9CHLO</name>
<dbReference type="InterPro" id="IPR036736">
    <property type="entry name" value="ACP-like_sf"/>
</dbReference>
<keyword evidence="1" id="KW-0596">Phosphopantetheine</keyword>
<dbReference type="SUPFAM" id="SSF56801">
    <property type="entry name" value="Acetyl-CoA synthetase-like"/>
    <property type="match status" value="1"/>
</dbReference>
<dbReference type="Pfam" id="PF00501">
    <property type="entry name" value="AMP-binding"/>
    <property type="match status" value="1"/>
</dbReference>
<dbReference type="Gene3D" id="3.40.50.12780">
    <property type="entry name" value="N-terminal domain of ligase-like"/>
    <property type="match status" value="1"/>
</dbReference>
<evidence type="ECO:0000313" key="6">
    <source>
        <dbReference type="EMBL" id="KAK9907335.1"/>
    </source>
</evidence>
<dbReference type="Gene3D" id="3.40.50.720">
    <property type="entry name" value="NAD(P)-binding Rossmann-like Domain"/>
    <property type="match status" value="1"/>
</dbReference>
<comment type="caution">
    <text evidence="6">The sequence shown here is derived from an EMBL/GenBank/DDBJ whole genome shotgun (WGS) entry which is preliminary data.</text>
</comment>
<dbReference type="Proteomes" id="UP001491310">
    <property type="component" value="Unassembled WGS sequence"/>
</dbReference>
<evidence type="ECO:0000256" key="4">
    <source>
        <dbReference type="ARBA" id="ARBA00022840"/>
    </source>
</evidence>
<dbReference type="PANTHER" id="PTHR43272:SF33">
    <property type="entry name" value="AMP-BINDING DOMAIN-CONTAINING PROTEIN-RELATED"/>
    <property type="match status" value="1"/>
</dbReference>
<evidence type="ECO:0000313" key="7">
    <source>
        <dbReference type="Proteomes" id="UP001491310"/>
    </source>
</evidence>
<dbReference type="SUPFAM" id="SSF47336">
    <property type="entry name" value="ACP-like"/>
    <property type="match status" value="1"/>
</dbReference>
<dbReference type="InterPro" id="IPR000873">
    <property type="entry name" value="AMP-dep_synth/lig_dom"/>
</dbReference>
<proteinExistence type="predicted"/>
<gene>
    <name evidence="6" type="ORF">WJX75_001666</name>
</gene>